<dbReference type="NCBIfam" id="TIGR02532">
    <property type="entry name" value="IV_pilin_GFxxxE"/>
    <property type="match status" value="1"/>
</dbReference>
<dbReference type="KEGG" id="ccun:CCUN_0103"/>
<keyword evidence="2" id="KW-1133">Transmembrane helix</keyword>
<evidence type="ECO:0000256" key="2">
    <source>
        <dbReference type="SAM" id="Phobius"/>
    </source>
</evidence>
<dbReference type="GO" id="GO:0015627">
    <property type="term" value="C:type II protein secretion system complex"/>
    <property type="evidence" value="ECO:0007669"/>
    <property type="project" value="InterPro"/>
</dbReference>
<dbReference type="OrthoDB" id="5363311at2"/>
<dbReference type="GO" id="GO:0015628">
    <property type="term" value="P:protein secretion by the type II secretion system"/>
    <property type="evidence" value="ECO:0007669"/>
    <property type="project" value="InterPro"/>
</dbReference>
<dbReference type="RefSeq" id="WP_027305003.1">
    <property type="nucleotide sequence ID" value="NZ_CP020867.1"/>
</dbReference>
<dbReference type="EMBL" id="CP020867">
    <property type="protein sequence ID" value="ARJ55771.1"/>
    <property type="molecule type" value="Genomic_DNA"/>
</dbReference>
<dbReference type="Proteomes" id="UP000192902">
    <property type="component" value="Chromosome"/>
</dbReference>
<dbReference type="eggNOG" id="COG2165">
    <property type="taxonomic scope" value="Bacteria"/>
</dbReference>
<dbReference type="PRINTS" id="PR00813">
    <property type="entry name" value="BCTERIALGSPG"/>
</dbReference>
<dbReference type="InterPro" id="IPR012902">
    <property type="entry name" value="N_methyl_site"/>
</dbReference>
<protein>
    <submittedName>
        <fullName evidence="3">Transformation system, putative pseudopilin protein CtsG</fullName>
    </submittedName>
</protein>
<dbReference type="InterPro" id="IPR045584">
    <property type="entry name" value="Pilin-like"/>
</dbReference>
<dbReference type="AlphaFoldDB" id="A0A1W6BUM8"/>
<dbReference type="STRING" id="1121267.CCUN_0103"/>
<keyword evidence="2" id="KW-0472">Membrane</keyword>
<evidence type="ECO:0000313" key="4">
    <source>
        <dbReference type="Proteomes" id="UP000192902"/>
    </source>
</evidence>
<accession>A0A1W6BUM8</accession>
<dbReference type="SUPFAM" id="SSF54523">
    <property type="entry name" value="Pili subunits"/>
    <property type="match status" value="1"/>
</dbReference>
<organism evidence="3 4">
    <name type="scientific">Campylobacter cuniculorum DSM 23162 = LMG 24588</name>
    <dbReference type="NCBI Taxonomy" id="1121267"/>
    <lineage>
        <taxon>Bacteria</taxon>
        <taxon>Pseudomonadati</taxon>
        <taxon>Campylobacterota</taxon>
        <taxon>Epsilonproteobacteria</taxon>
        <taxon>Campylobacterales</taxon>
        <taxon>Campylobacteraceae</taxon>
        <taxon>Campylobacter</taxon>
    </lineage>
</organism>
<feature type="transmembrane region" description="Helical" evidence="2">
    <location>
        <begin position="7"/>
        <end position="29"/>
    </location>
</feature>
<proteinExistence type="predicted"/>
<gene>
    <name evidence="3" type="primary">ctsG</name>
    <name evidence="3" type="ORF">CCUN_0103</name>
</gene>
<name>A0A1W6BUM8_9BACT</name>
<keyword evidence="2" id="KW-0812">Transmembrane</keyword>
<evidence type="ECO:0000313" key="3">
    <source>
        <dbReference type="EMBL" id="ARJ55771.1"/>
    </source>
</evidence>
<sequence length="171" mass="18484">MKKAFTILELVFVIIILGILAAIALPQFGSSKDEAEISKSLNNLRTLVNDINIYALKNDALNSIKIMSNVSGVANVNPNNANIQAGFKVGDDEECVKLVFIHKADFVMMGISSNDNVKNALETIANGGDKELLDRIDFTSTSHNKSCVALSKKENFKALASKIYVLLGALP</sequence>
<evidence type="ECO:0000256" key="1">
    <source>
        <dbReference type="ARBA" id="ARBA00022481"/>
    </source>
</evidence>
<keyword evidence="1" id="KW-0488">Methylation</keyword>
<reference evidence="3 4" key="1">
    <citation type="submission" date="2017-04" db="EMBL/GenBank/DDBJ databases">
        <title>Complete genome sequence of the Campylobacter cuniculorum type strain LMG24588.</title>
        <authorList>
            <person name="Miller W.G."/>
            <person name="Yee E."/>
            <person name="Revez J."/>
            <person name="Bono J.L."/>
            <person name="Rossi M."/>
        </authorList>
    </citation>
    <scope>NUCLEOTIDE SEQUENCE [LARGE SCALE GENOMIC DNA]</scope>
    <source>
        <strain evidence="3 4">LMG 24588</strain>
    </source>
</reference>
<dbReference type="InterPro" id="IPR000983">
    <property type="entry name" value="Bac_GSPG_pilin"/>
</dbReference>
<dbReference type="Gene3D" id="3.30.700.10">
    <property type="entry name" value="Glycoprotein, Type 4 Pilin"/>
    <property type="match status" value="1"/>
</dbReference>